<dbReference type="SMART" id="SM00065">
    <property type="entry name" value="GAF"/>
    <property type="match status" value="1"/>
</dbReference>
<dbReference type="Gene3D" id="3.30.450.40">
    <property type="match status" value="1"/>
</dbReference>
<dbReference type="PROSITE" id="PS50113">
    <property type="entry name" value="PAC"/>
    <property type="match status" value="2"/>
</dbReference>
<feature type="domain" description="PAC" evidence="1">
    <location>
        <begin position="274"/>
        <end position="329"/>
    </location>
</feature>
<organism evidence="2 3">
    <name type="scientific">Pedobacter westerhofensis</name>
    <dbReference type="NCBI Taxonomy" id="425512"/>
    <lineage>
        <taxon>Bacteria</taxon>
        <taxon>Pseudomonadati</taxon>
        <taxon>Bacteroidota</taxon>
        <taxon>Sphingobacteriia</taxon>
        <taxon>Sphingobacteriales</taxon>
        <taxon>Sphingobacteriaceae</taxon>
        <taxon>Pedobacter</taxon>
    </lineage>
</organism>
<dbReference type="EMBL" id="FXTN01000004">
    <property type="protein sequence ID" value="SMO63010.1"/>
    <property type="molecule type" value="Genomic_DNA"/>
</dbReference>
<dbReference type="Pfam" id="PF01590">
    <property type="entry name" value="GAF"/>
    <property type="match status" value="1"/>
</dbReference>
<dbReference type="InterPro" id="IPR029016">
    <property type="entry name" value="GAF-like_dom_sf"/>
</dbReference>
<dbReference type="Pfam" id="PF08448">
    <property type="entry name" value="PAS_4"/>
    <property type="match status" value="2"/>
</dbReference>
<dbReference type="CDD" id="cd00130">
    <property type="entry name" value="PAS"/>
    <property type="match status" value="1"/>
</dbReference>
<dbReference type="InterPro" id="IPR035965">
    <property type="entry name" value="PAS-like_dom_sf"/>
</dbReference>
<dbReference type="AlphaFoldDB" id="A0A521CWG3"/>
<dbReference type="NCBIfam" id="TIGR00229">
    <property type="entry name" value="sensory_box"/>
    <property type="match status" value="1"/>
</dbReference>
<evidence type="ECO:0000313" key="2">
    <source>
        <dbReference type="EMBL" id="SMO63010.1"/>
    </source>
</evidence>
<dbReference type="SMART" id="SM00091">
    <property type="entry name" value="PAS"/>
    <property type="match status" value="3"/>
</dbReference>
<proteinExistence type="predicted"/>
<dbReference type="Proteomes" id="UP000320300">
    <property type="component" value="Unassembled WGS sequence"/>
</dbReference>
<evidence type="ECO:0000259" key="1">
    <source>
        <dbReference type="PROSITE" id="PS50113"/>
    </source>
</evidence>
<dbReference type="SUPFAM" id="SSF55785">
    <property type="entry name" value="PYP-like sensor domain (PAS domain)"/>
    <property type="match status" value="3"/>
</dbReference>
<accession>A0A521CWG3</accession>
<protein>
    <submittedName>
        <fullName evidence="2">PAS domain S-box-containing protein</fullName>
    </submittedName>
</protein>
<dbReference type="Gene3D" id="3.30.450.20">
    <property type="entry name" value="PAS domain"/>
    <property type="match status" value="3"/>
</dbReference>
<feature type="domain" description="PAC" evidence="1">
    <location>
        <begin position="407"/>
        <end position="460"/>
    </location>
</feature>
<dbReference type="InterPro" id="IPR000700">
    <property type="entry name" value="PAS-assoc_C"/>
</dbReference>
<keyword evidence="3" id="KW-1185">Reference proteome</keyword>
<evidence type="ECO:0000313" key="3">
    <source>
        <dbReference type="Proteomes" id="UP000320300"/>
    </source>
</evidence>
<dbReference type="SUPFAM" id="SSF55781">
    <property type="entry name" value="GAF domain-like"/>
    <property type="match status" value="1"/>
</dbReference>
<dbReference type="InterPro" id="IPR000014">
    <property type="entry name" value="PAS"/>
</dbReference>
<dbReference type="InterPro" id="IPR013656">
    <property type="entry name" value="PAS_4"/>
</dbReference>
<name>A0A521CWG3_9SPHI</name>
<dbReference type="PANTHER" id="PTHR43102">
    <property type="entry name" value="SLR1143 PROTEIN"/>
    <property type="match status" value="1"/>
</dbReference>
<gene>
    <name evidence="2" type="ORF">SAMN06265348_104215</name>
</gene>
<dbReference type="PANTHER" id="PTHR43102:SF2">
    <property type="entry name" value="GAF DOMAIN-CONTAINING PROTEIN"/>
    <property type="match status" value="1"/>
</dbReference>
<dbReference type="InterPro" id="IPR003018">
    <property type="entry name" value="GAF"/>
</dbReference>
<sequence length="649" mass="72557">MVVLPMLLNETYTMENNLAPTNLSPDDKRRVEALKRYQILGTPPEQTFDNIARLATQIFDLPVSLISFIDTENVFLKSNVGVEEIRNSPRSNSICTMALGTDEVMVVEDIPNLSRHLMTDPLLVAEMGFKFHAGAPLITHDGFTIGTICVIGRETRTFSEKETTMLKGLARIVMDEIELRLRGIFDAEKRVMDAARLAQLNFNNQSLIAKAPMAIGVLNGRSLVIELANPIILEVWGKTDEVIGKTLKEALPEIEGQGFLQILDNVFTSGIPYYGKEICVFLMRNGVMEDVYFNFVYQPLQDGDGNTTSIMIVANEITEEMHARKALQNSEKQLENMVMNSASGMAIFSGKELIVEAANQQMFDIWCKTGEQILGRSLFDIFPDSVNPASTSSLTLVLETRETANFPEAEVTLQTTEGPKDLILNISYVPVFDDDGEVHQIIASVSDITNIVNARRLLERMESDTQTNNELLTKSIQELTSANKDMRITHEDLVATQNLLRDMLSKVPENQTGLYHSLQKIEESIQKAEDVLHSYVDTSTVGIWHVDVNTLNCVASPGLNKLYGFPTDHQFDWQEAIALISDPYGDKIMQAIRNSIDKNEPFSLDFPLNATEDHQQRWLRAFGKLDYVDGKATQLSGVTIEIPNPGQNN</sequence>
<reference evidence="2 3" key="1">
    <citation type="submission" date="2017-05" db="EMBL/GenBank/DDBJ databases">
        <authorList>
            <person name="Varghese N."/>
            <person name="Submissions S."/>
        </authorList>
    </citation>
    <scope>NUCLEOTIDE SEQUENCE [LARGE SCALE GENOMIC DNA]</scope>
    <source>
        <strain evidence="2 3">DSM 19036</strain>
    </source>
</reference>